<dbReference type="KEGG" id="sbk:SHEWBE_3295"/>
<proteinExistence type="predicted"/>
<dbReference type="Proteomes" id="UP000250123">
    <property type="component" value="Chromosome SHEWBE"/>
</dbReference>
<evidence type="ECO:0000313" key="1">
    <source>
        <dbReference type="EMBL" id="SQH77258.1"/>
    </source>
</evidence>
<sequence>MIAPEHFRATAKGAPTQLRFKQQRDHALKTPGKFKSNVELNIINHLMNHLKNSG</sequence>
<protein>
    <submittedName>
        <fullName evidence="1">Uncharacterized protein</fullName>
    </submittedName>
</protein>
<organism evidence="1 2">
    <name type="scientific">Shewanella benthica</name>
    <dbReference type="NCBI Taxonomy" id="43661"/>
    <lineage>
        <taxon>Bacteria</taxon>
        <taxon>Pseudomonadati</taxon>
        <taxon>Pseudomonadota</taxon>
        <taxon>Gammaproteobacteria</taxon>
        <taxon>Alteromonadales</taxon>
        <taxon>Shewanellaceae</taxon>
        <taxon>Shewanella</taxon>
    </lineage>
</organism>
<accession>A0A330M549</accession>
<name>A0A330M549_9GAMM</name>
<dbReference type="EMBL" id="LS483452">
    <property type="protein sequence ID" value="SQH77258.1"/>
    <property type="molecule type" value="Genomic_DNA"/>
</dbReference>
<dbReference type="AlphaFoldDB" id="A0A330M549"/>
<reference evidence="2" key="1">
    <citation type="submission" date="2018-06" db="EMBL/GenBank/DDBJ databases">
        <authorList>
            <person name="Cea G.-C."/>
            <person name="William W."/>
        </authorList>
    </citation>
    <scope>NUCLEOTIDE SEQUENCE [LARGE SCALE GENOMIC DNA]</scope>
    <source>
        <strain evidence="2">DB21MT-2</strain>
    </source>
</reference>
<evidence type="ECO:0000313" key="2">
    <source>
        <dbReference type="Proteomes" id="UP000250123"/>
    </source>
</evidence>
<gene>
    <name evidence="1" type="ORF">SHEWBE_3295</name>
</gene>